<dbReference type="InterPro" id="IPR014758">
    <property type="entry name" value="Met-tRNA_synth"/>
</dbReference>
<dbReference type="Pfam" id="PF19303">
    <property type="entry name" value="Anticodon_3"/>
    <property type="match status" value="1"/>
</dbReference>
<dbReference type="CDD" id="cd07957">
    <property type="entry name" value="Anticodon_Ia_Met"/>
    <property type="match status" value="1"/>
</dbReference>
<keyword evidence="5 11" id="KW-0547">Nucleotide-binding</keyword>
<keyword evidence="6 11" id="KW-0067">ATP-binding</keyword>
<dbReference type="AlphaFoldDB" id="I6ZL55"/>
<evidence type="ECO:0000256" key="6">
    <source>
        <dbReference type="ARBA" id="ARBA00022840"/>
    </source>
</evidence>
<dbReference type="NCBIfam" id="TIGR00398">
    <property type="entry name" value="metG"/>
    <property type="match status" value="1"/>
</dbReference>
<dbReference type="PANTHER" id="PTHR45765:SF1">
    <property type="entry name" value="METHIONINE--TRNA LIGASE, CYTOPLASMIC"/>
    <property type="match status" value="1"/>
</dbReference>
<dbReference type="SUPFAM" id="SSF57770">
    <property type="entry name" value="Methionyl-tRNA synthetase (MetRS), Zn-domain"/>
    <property type="match status" value="1"/>
</dbReference>
<dbReference type="InterPro" id="IPR009080">
    <property type="entry name" value="tRNAsynth_Ia_anticodon-bd"/>
</dbReference>
<dbReference type="PRINTS" id="PR01041">
    <property type="entry name" value="TRNASYNTHMET"/>
</dbReference>
<evidence type="ECO:0000256" key="7">
    <source>
        <dbReference type="ARBA" id="ARBA00022917"/>
    </source>
</evidence>
<feature type="domain" description="Methionyl-tRNA synthetase anticodon-binding" evidence="13">
    <location>
        <begin position="413"/>
        <end position="539"/>
    </location>
</feature>
<dbReference type="Gene3D" id="2.20.28.20">
    <property type="entry name" value="Methionyl-tRNA synthetase, Zn-domain"/>
    <property type="match status" value="1"/>
</dbReference>
<keyword evidence="8 11" id="KW-0030">Aminoacyl-tRNA synthetase</keyword>
<proteinExistence type="inferred from homology"/>
<dbReference type="EMBL" id="CP003530">
    <property type="protein sequence ID" value="AFN84058.1"/>
    <property type="molecule type" value="Genomic_DNA"/>
</dbReference>
<dbReference type="GO" id="GO:0005829">
    <property type="term" value="C:cytosol"/>
    <property type="evidence" value="ECO:0007669"/>
    <property type="project" value="TreeGrafter"/>
</dbReference>
<reference evidence="14 15" key="1">
    <citation type="journal article" date="2012" name="Proc. Natl. Acad. Sci. U.S.A.">
        <title>Gain and loss of multiple functionally related, horizontally transferred genes in the reduced genomes of two microsporidian parasites.</title>
        <authorList>
            <person name="Pombert J.-F."/>
            <person name="Selman M."/>
            <person name="Burki F."/>
            <person name="Bardell F.T."/>
            <person name="Farinelli L."/>
            <person name="Solter L.F."/>
            <person name="Whitman D.W."/>
            <person name="Weiss L.M."/>
            <person name="Corradi N."/>
            <person name="Keeling P.J."/>
        </authorList>
    </citation>
    <scope>NUCLEOTIDE SEQUENCE [LARGE SCALE GENOMIC DNA]</scope>
    <source>
        <strain evidence="14 15">SJ-2008</strain>
    </source>
</reference>
<dbReference type="InterPro" id="IPR033911">
    <property type="entry name" value="MetRS_core"/>
</dbReference>
<evidence type="ECO:0000256" key="5">
    <source>
        <dbReference type="ARBA" id="ARBA00022741"/>
    </source>
</evidence>
<feature type="domain" description="Methionyl/Leucyl tRNA synthetase" evidence="12">
    <location>
        <begin position="5"/>
        <end position="396"/>
    </location>
</feature>
<dbReference type="KEGG" id="ero:EROM_110760"/>
<keyword evidence="4 11" id="KW-0436">Ligase</keyword>
<evidence type="ECO:0000313" key="14">
    <source>
        <dbReference type="EMBL" id="AFN84058.1"/>
    </source>
</evidence>
<organism evidence="14 15">
    <name type="scientific">Encephalitozoon romaleae (strain SJ-2008)</name>
    <name type="common">Microsporidian parasite</name>
    <dbReference type="NCBI Taxonomy" id="1178016"/>
    <lineage>
        <taxon>Eukaryota</taxon>
        <taxon>Fungi</taxon>
        <taxon>Fungi incertae sedis</taxon>
        <taxon>Microsporidia</taxon>
        <taxon>Unikaryonidae</taxon>
        <taxon>Encephalitozoon</taxon>
    </lineage>
</organism>
<dbReference type="PROSITE" id="PS00178">
    <property type="entry name" value="AA_TRNA_LIGASE_I"/>
    <property type="match status" value="1"/>
</dbReference>
<dbReference type="GO" id="GO:0004825">
    <property type="term" value="F:methionine-tRNA ligase activity"/>
    <property type="evidence" value="ECO:0007669"/>
    <property type="project" value="UniProtKB-EC"/>
</dbReference>
<dbReference type="HOGENOM" id="CLU_009710_1_2_1"/>
<dbReference type="SUPFAM" id="SSF47323">
    <property type="entry name" value="Anticodon-binding domain of a subclass of class I aminoacyl-tRNA synthetases"/>
    <property type="match status" value="1"/>
</dbReference>
<keyword evidence="15" id="KW-1185">Reference proteome</keyword>
<dbReference type="GO" id="GO:0006431">
    <property type="term" value="P:methionyl-tRNA aminoacylation"/>
    <property type="evidence" value="ECO:0007669"/>
    <property type="project" value="InterPro"/>
</dbReference>
<dbReference type="InterPro" id="IPR001412">
    <property type="entry name" value="aa-tRNA-synth_I_CS"/>
</dbReference>
<dbReference type="PANTHER" id="PTHR45765">
    <property type="entry name" value="METHIONINE--TRNA LIGASE"/>
    <property type="match status" value="1"/>
</dbReference>
<name>I6ZL55_ENCRO</name>
<evidence type="ECO:0000256" key="9">
    <source>
        <dbReference type="ARBA" id="ARBA00030904"/>
    </source>
</evidence>
<evidence type="ECO:0000256" key="8">
    <source>
        <dbReference type="ARBA" id="ARBA00023146"/>
    </source>
</evidence>
<gene>
    <name evidence="14" type="ordered locus">EROM_110760</name>
</gene>
<dbReference type="Gene3D" id="1.10.730.10">
    <property type="entry name" value="Isoleucyl-tRNA Synthetase, Domain 1"/>
    <property type="match status" value="1"/>
</dbReference>
<dbReference type="InterPro" id="IPR015413">
    <property type="entry name" value="Methionyl/Leucyl_tRNA_Synth"/>
</dbReference>
<dbReference type="InterPro" id="IPR029038">
    <property type="entry name" value="MetRS_Zn"/>
</dbReference>
<evidence type="ECO:0000259" key="13">
    <source>
        <dbReference type="Pfam" id="PF19303"/>
    </source>
</evidence>
<evidence type="ECO:0000256" key="2">
    <source>
        <dbReference type="ARBA" id="ARBA00005594"/>
    </source>
</evidence>
<dbReference type="GO" id="GO:0017101">
    <property type="term" value="C:aminoacyl-tRNA synthetase multienzyme complex"/>
    <property type="evidence" value="ECO:0007669"/>
    <property type="project" value="TreeGrafter"/>
</dbReference>
<evidence type="ECO:0000256" key="3">
    <source>
        <dbReference type="ARBA" id="ARBA00012838"/>
    </source>
</evidence>
<dbReference type="Gene3D" id="3.40.50.620">
    <property type="entry name" value="HUPs"/>
    <property type="match status" value="1"/>
</dbReference>
<dbReference type="InterPro" id="IPR023458">
    <property type="entry name" value="Met-tRNA_ligase_1"/>
</dbReference>
<dbReference type="GeneID" id="20564675"/>
<comment type="similarity">
    <text evidence="2 11">Belongs to the class-I aminoacyl-tRNA synthetase family.</text>
</comment>
<evidence type="ECO:0000256" key="4">
    <source>
        <dbReference type="ARBA" id="ARBA00022598"/>
    </source>
</evidence>
<dbReference type="VEuPathDB" id="MicrosporidiaDB:EROM_110760"/>
<dbReference type="OrthoDB" id="5844513at2759"/>
<evidence type="ECO:0000313" key="15">
    <source>
        <dbReference type="Proteomes" id="UP000010094"/>
    </source>
</evidence>
<sequence>MTKKFITSALPYVNNQPHLGNVIGSVLSGDVYSRYCKKKGETVVYICGTDEYGTAIEMEAISRGKTPQDVCEENRKLHKQVYDWFNIEFDYFGFTSLPAHTEVVQDLFMKMYNNGYFSEQEVEQLYCNTCVIFLADRYVVGKCKFCGDLRARGDQCDACGHTYNSLELVSPECSICGTTPIVKSTTHLFFDLEAFKPRLEKLYKTNGHLWSQNAQNIFNQWISMEFFPRCMTRDLKFNWGVPVPLKKFEGKVFYVWFDAPIGYLTFLKDLVGKDFEEWRKESELVQFMGKDNVSFHTIIFPAMLYATGEEYPMIKRLSATEYLMFENQKFSKSRKHGIFGLDLVNGNLGKSCVWRYYLLKIRPESTKDSNFTFHDFQQSVTADLINNLGNLVNRVLKYIGSKCNSKVSLLELNDNDKKCIEEVNELYRKYLRKMEEIKLREGLQVVMDISRRGNEYIQEGIRNEDRKSHFFCLGFSIIGLLGTLLHPFMPLTSSEILKMCNLEETRLPDQMNIIDGHTIGNNIYPVFKNFTDEQLEEMRKYEASSV</sequence>
<evidence type="ECO:0000256" key="1">
    <source>
        <dbReference type="ARBA" id="ARBA00004496"/>
    </source>
</evidence>
<dbReference type="RefSeq" id="XP_009265555.1">
    <property type="nucleotide sequence ID" value="XM_009267280.1"/>
</dbReference>
<dbReference type="GO" id="GO:0005524">
    <property type="term" value="F:ATP binding"/>
    <property type="evidence" value="ECO:0007669"/>
    <property type="project" value="UniProtKB-KW"/>
</dbReference>
<dbReference type="EC" id="6.1.1.10" evidence="3"/>
<keyword evidence="7 11" id="KW-0648">Protein biosynthesis</keyword>
<dbReference type="SUPFAM" id="SSF52374">
    <property type="entry name" value="Nucleotidylyl transferase"/>
    <property type="match status" value="1"/>
</dbReference>
<protein>
    <recommendedName>
        <fullName evidence="3">methionine--tRNA ligase</fullName>
        <ecNumber evidence="3">6.1.1.10</ecNumber>
    </recommendedName>
    <alternativeName>
        <fullName evidence="9">Methionyl-tRNA synthetase</fullName>
    </alternativeName>
</protein>
<dbReference type="InterPro" id="IPR041872">
    <property type="entry name" value="Anticodon_Met"/>
</dbReference>
<dbReference type="InterPro" id="IPR014729">
    <property type="entry name" value="Rossmann-like_a/b/a_fold"/>
</dbReference>
<comment type="subcellular location">
    <subcellularLocation>
        <location evidence="1">Cytoplasm</location>
    </subcellularLocation>
</comment>
<comment type="catalytic activity">
    <reaction evidence="10">
        <text>tRNA(Met) + L-methionine + ATP = L-methionyl-tRNA(Met) + AMP + diphosphate</text>
        <dbReference type="Rhea" id="RHEA:13481"/>
        <dbReference type="Rhea" id="RHEA-COMP:9667"/>
        <dbReference type="Rhea" id="RHEA-COMP:9698"/>
        <dbReference type="ChEBI" id="CHEBI:30616"/>
        <dbReference type="ChEBI" id="CHEBI:33019"/>
        <dbReference type="ChEBI" id="CHEBI:57844"/>
        <dbReference type="ChEBI" id="CHEBI:78442"/>
        <dbReference type="ChEBI" id="CHEBI:78530"/>
        <dbReference type="ChEBI" id="CHEBI:456215"/>
        <dbReference type="EC" id="6.1.1.10"/>
    </reaction>
</comment>
<evidence type="ECO:0000256" key="11">
    <source>
        <dbReference type="RuleBase" id="RU363039"/>
    </source>
</evidence>
<accession>I6ZL55</accession>
<dbReference type="Proteomes" id="UP000010094">
    <property type="component" value="Chromosome XI"/>
</dbReference>
<dbReference type="CDD" id="cd00814">
    <property type="entry name" value="MetRS_core"/>
    <property type="match status" value="1"/>
</dbReference>
<dbReference type="Pfam" id="PF09334">
    <property type="entry name" value="tRNA-synt_1g"/>
    <property type="match status" value="1"/>
</dbReference>
<evidence type="ECO:0000256" key="10">
    <source>
        <dbReference type="ARBA" id="ARBA00047364"/>
    </source>
</evidence>
<evidence type="ECO:0000259" key="12">
    <source>
        <dbReference type="Pfam" id="PF09334"/>
    </source>
</evidence>